<dbReference type="InterPro" id="IPR044730">
    <property type="entry name" value="RNase_H-like_dom_plant"/>
</dbReference>
<keyword evidence="3" id="KW-1185">Reference proteome</keyword>
<dbReference type="Proteomes" id="UP001497480">
    <property type="component" value="Unassembled WGS sequence"/>
</dbReference>
<sequence length="421" mass="48143">MGFECGLDGCLRELLEGIRWTIGNSTSVKFWRDCWLGSIIIIEQVVVQPLPNEVINMIVEEYMLPGRSWNWHNFVEFVSEVIFHEILVMPCFIPSAGQDVHVWRFSVEGVYSTRSAYDMLLLDEDPHLNLPIWKTVWKWKGVQSKCASLGIISSDLFPICGDAAETVLHVLCDCLGSSSVWEGFVDYHHAPAFFSMEFSQWVSFNLNHRHLMCTRMFSCTLWSLWRMRNDIVFRQQSWDSNTILSYANFILFDDSVANVDVQEQLTSRSGTGVWRSPDPEWFKFNVDGSVRLDGEGSCGRVLRDCNELWGIVTAMNIALEEGRHKVVFETDSRAAMDMIFSVVELVSPYAQLVNIIRRVISLHDEFKFQFIHREANVVVDCLAKHAHVLHFGVQVLHNPTLECYTLLSNDALQASLSLSAS</sequence>
<proteinExistence type="predicted"/>
<gene>
    <name evidence="2" type="ORF">LLUT_LOCUS24780</name>
</gene>
<dbReference type="Pfam" id="PF13456">
    <property type="entry name" value="RVT_3"/>
    <property type="match status" value="1"/>
</dbReference>
<evidence type="ECO:0000313" key="3">
    <source>
        <dbReference type="Proteomes" id="UP001497480"/>
    </source>
</evidence>
<dbReference type="AlphaFoldDB" id="A0AAV1XPS3"/>
<dbReference type="PANTHER" id="PTHR47074:SF77">
    <property type="entry name" value="PUTATIVE-RELATED"/>
    <property type="match status" value="1"/>
</dbReference>
<organism evidence="2 3">
    <name type="scientific">Lupinus luteus</name>
    <name type="common">European yellow lupine</name>
    <dbReference type="NCBI Taxonomy" id="3873"/>
    <lineage>
        <taxon>Eukaryota</taxon>
        <taxon>Viridiplantae</taxon>
        <taxon>Streptophyta</taxon>
        <taxon>Embryophyta</taxon>
        <taxon>Tracheophyta</taxon>
        <taxon>Spermatophyta</taxon>
        <taxon>Magnoliopsida</taxon>
        <taxon>eudicotyledons</taxon>
        <taxon>Gunneridae</taxon>
        <taxon>Pentapetalae</taxon>
        <taxon>rosids</taxon>
        <taxon>fabids</taxon>
        <taxon>Fabales</taxon>
        <taxon>Fabaceae</taxon>
        <taxon>Papilionoideae</taxon>
        <taxon>50 kb inversion clade</taxon>
        <taxon>genistoids sensu lato</taxon>
        <taxon>core genistoids</taxon>
        <taxon>Genisteae</taxon>
        <taxon>Lupinus</taxon>
    </lineage>
</organism>
<dbReference type="InterPro" id="IPR052929">
    <property type="entry name" value="RNase_H-like_EbsB-rel"/>
</dbReference>
<dbReference type="PANTHER" id="PTHR47074">
    <property type="entry name" value="BNAC02G40300D PROTEIN"/>
    <property type="match status" value="1"/>
</dbReference>
<dbReference type="InterPro" id="IPR002156">
    <property type="entry name" value="RNaseH_domain"/>
</dbReference>
<feature type="domain" description="RNase H type-1" evidence="1">
    <location>
        <begin position="307"/>
        <end position="386"/>
    </location>
</feature>
<dbReference type="Gene3D" id="3.30.420.10">
    <property type="entry name" value="Ribonuclease H-like superfamily/Ribonuclease H"/>
    <property type="match status" value="1"/>
</dbReference>
<dbReference type="CDD" id="cd06222">
    <property type="entry name" value="RNase_H_like"/>
    <property type="match status" value="1"/>
</dbReference>
<evidence type="ECO:0000313" key="2">
    <source>
        <dbReference type="EMBL" id="CAL0323720.1"/>
    </source>
</evidence>
<comment type="caution">
    <text evidence="2">The sequence shown here is derived from an EMBL/GenBank/DDBJ whole genome shotgun (WGS) entry which is preliminary data.</text>
</comment>
<dbReference type="GO" id="GO:0003676">
    <property type="term" value="F:nucleic acid binding"/>
    <property type="evidence" value="ECO:0007669"/>
    <property type="project" value="InterPro"/>
</dbReference>
<name>A0AAV1XPS3_LUPLU</name>
<dbReference type="InterPro" id="IPR012337">
    <property type="entry name" value="RNaseH-like_sf"/>
</dbReference>
<protein>
    <recommendedName>
        <fullName evidence="1">RNase H type-1 domain-containing protein</fullName>
    </recommendedName>
</protein>
<dbReference type="SUPFAM" id="SSF53098">
    <property type="entry name" value="Ribonuclease H-like"/>
    <property type="match status" value="1"/>
</dbReference>
<dbReference type="GO" id="GO:0004523">
    <property type="term" value="F:RNA-DNA hybrid ribonuclease activity"/>
    <property type="evidence" value="ECO:0007669"/>
    <property type="project" value="InterPro"/>
</dbReference>
<reference evidence="2 3" key="1">
    <citation type="submission" date="2024-03" db="EMBL/GenBank/DDBJ databases">
        <authorList>
            <person name="Martinez-Hernandez J."/>
        </authorList>
    </citation>
    <scope>NUCLEOTIDE SEQUENCE [LARGE SCALE GENOMIC DNA]</scope>
</reference>
<dbReference type="EMBL" id="CAXHTB010000017">
    <property type="protein sequence ID" value="CAL0323720.1"/>
    <property type="molecule type" value="Genomic_DNA"/>
</dbReference>
<accession>A0AAV1XPS3</accession>
<evidence type="ECO:0000259" key="1">
    <source>
        <dbReference type="Pfam" id="PF13456"/>
    </source>
</evidence>
<dbReference type="InterPro" id="IPR036397">
    <property type="entry name" value="RNaseH_sf"/>
</dbReference>